<dbReference type="OrthoDB" id="4583at2759"/>
<evidence type="ECO:0000256" key="13">
    <source>
        <dbReference type="ARBA" id="ARBA00023209"/>
    </source>
</evidence>
<comment type="caution">
    <text evidence="16 17">Lacks conserved residue(s) required for the propagation of feature annotation.</text>
</comment>
<comment type="function">
    <text evidence="15 16 17">Catalyzes the first step of the methylation pathway of phosphatidylcholine biosynthesis, the SAM-dependent methylation of phosphatidylethanolamine (PE) to phosphatidylmonomethylethanolamine (PMME).</text>
</comment>
<comment type="pathway">
    <text evidence="3">Lipid metabolism.</text>
</comment>
<dbReference type="Pfam" id="PF04191">
    <property type="entry name" value="PEMT"/>
    <property type="match status" value="2"/>
</dbReference>
<dbReference type="PIRSF" id="PIRSF000383">
    <property type="entry name" value="PEAMT"/>
    <property type="match status" value="1"/>
</dbReference>
<comment type="pathway">
    <text evidence="2 16 17">Phospholipid metabolism; phosphatidylcholine biosynthesis.</text>
</comment>
<evidence type="ECO:0000256" key="4">
    <source>
        <dbReference type="ARBA" id="ARBA00022516"/>
    </source>
</evidence>
<feature type="compositionally biased region" description="Basic and acidic residues" evidence="18">
    <location>
        <begin position="941"/>
        <end position="967"/>
    </location>
</feature>
<evidence type="ECO:0000256" key="10">
    <source>
        <dbReference type="ARBA" id="ARBA00022989"/>
    </source>
</evidence>
<feature type="transmembrane region" description="Helical" evidence="16 17">
    <location>
        <begin position="186"/>
        <end position="206"/>
    </location>
</feature>
<dbReference type="Gene3D" id="2.60.40.2840">
    <property type="match status" value="1"/>
</dbReference>
<evidence type="ECO:0000256" key="9">
    <source>
        <dbReference type="ARBA" id="ARBA00022824"/>
    </source>
</evidence>
<feature type="transmembrane region" description="Helical" evidence="16 17">
    <location>
        <begin position="460"/>
        <end position="484"/>
    </location>
</feature>
<organism evidence="19 20">
    <name type="scientific">Glarea lozoyensis (strain ATCC 74030 / MF5533)</name>
    <dbReference type="NCBI Taxonomy" id="1104152"/>
    <lineage>
        <taxon>Eukaryota</taxon>
        <taxon>Fungi</taxon>
        <taxon>Dikarya</taxon>
        <taxon>Ascomycota</taxon>
        <taxon>Pezizomycotina</taxon>
        <taxon>Leotiomycetes</taxon>
        <taxon>Helotiales</taxon>
        <taxon>Helotiaceae</taxon>
        <taxon>Glarea</taxon>
    </lineage>
</organism>
<dbReference type="HOGENOM" id="CLU_005987_0_0_1"/>
<feature type="transmembrane region" description="Helical" evidence="16 17">
    <location>
        <begin position="69"/>
        <end position="88"/>
    </location>
</feature>
<evidence type="ECO:0000256" key="5">
    <source>
        <dbReference type="ARBA" id="ARBA00022603"/>
    </source>
</evidence>
<evidence type="ECO:0000256" key="6">
    <source>
        <dbReference type="ARBA" id="ARBA00022679"/>
    </source>
</evidence>
<dbReference type="PANTHER" id="PTHR32138">
    <property type="entry name" value="PHOSPHATIDYLETHANOLAMINE N-METHYLTRANSFERASE"/>
    <property type="match status" value="1"/>
</dbReference>
<feature type="region of interest" description="Disordered" evidence="18">
    <location>
        <begin position="1"/>
        <end position="44"/>
    </location>
</feature>
<evidence type="ECO:0000256" key="8">
    <source>
        <dbReference type="ARBA" id="ARBA00022692"/>
    </source>
</evidence>
<proteinExistence type="inferred from homology"/>
<evidence type="ECO:0000256" key="17">
    <source>
        <dbReference type="RuleBase" id="RU361122"/>
    </source>
</evidence>
<evidence type="ECO:0000256" key="3">
    <source>
        <dbReference type="ARBA" id="ARBA00005189"/>
    </source>
</evidence>
<dbReference type="AlphaFoldDB" id="H0EIR7"/>
<dbReference type="InterPro" id="IPR016219">
    <property type="entry name" value="Phosphatid-EA_MeTrfase_fun"/>
</dbReference>
<dbReference type="GO" id="GO:0005789">
    <property type="term" value="C:endoplasmic reticulum membrane"/>
    <property type="evidence" value="ECO:0007669"/>
    <property type="project" value="UniProtKB-SubCell"/>
</dbReference>
<dbReference type="InParanoid" id="H0EIR7"/>
<feature type="transmembrane region" description="Helical" evidence="16 17">
    <location>
        <begin position="989"/>
        <end position="1008"/>
    </location>
</feature>
<comment type="caution">
    <text evidence="19">The sequence shown here is derived from an EMBL/GenBank/DDBJ whole genome shotgun (WGS) entry which is preliminary data.</text>
</comment>
<protein>
    <recommendedName>
        <fullName evidence="16 17">Phosphatidylethanolamine N-methyltransferase</fullName>
        <shortName evidence="16">PE methyltransferase</shortName>
        <shortName evidence="16 17">PEAMT</shortName>
        <shortName evidence="16">PEMT</shortName>
        <ecNumber evidence="16 17">2.1.1.17</ecNumber>
    </recommendedName>
</protein>
<feature type="compositionally biased region" description="Polar residues" evidence="18">
    <location>
        <begin position="9"/>
        <end position="29"/>
    </location>
</feature>
<keyword evidence="13 16" id="KW-0594">Phospholipid biosynthesis</keyword>
<dbReference type="EMBL" id="AGUE01000049">
    <property type="protein sequence ID" value="EHL01548.1"/>
    <property type="molecule type" value="Genomic_DNA"/>
</dbReference>
<keyword evidence="10 16" id="KW-1133">Transmembrane helix</keyword>
<feature type="region of interest" description="Disordered" evidence="18">
    <location>
        <begin position="291"/>
        <end position="327"/>
    </location>
</feature>
<dbReference type="HAMAP" id="MF_03217">
    <property type="entry name" value="PEMT"/>
    <property type="match status" value="1"/>
</dbReference>
<reference evidence="19 20" key="1">
    <citation type="journal article" date="2012" name="Eukaryot. Cell">
        <title>Genome sequence of the fungus Glarea lozoyensis: the first genome sequence of a species from the Helotiaceae family.</title>
        <authorList>
            <person name="Youssar L."/>
            <person name="Gruening B.A."/>
            <person name="Erxleben A."/>
            <person name="Guenther S."/>
            <person name="Huettel W."/>
        </authorList>
    </citation>
    <scope>NUCLEOTIDE SEQUENCE [LARGE SCALE GENOMIC DNA]</scope>
    <source>
        <strain evidence="20">ATCC 74030 / MF5533</strain>
    </source>
</reference>
<dbReference type="PROSITE" id="PS51598">
    <property type="entry name" value="SAM_CHO2"/>
    <property type="match status" value="1"/>
</dbReference>
<dbReference type="GO" id="GO:0006656">
    <property type="term" value="P:phosphatidylcholine biosynthetic process"/>
    <property type="evidence" value="ECO:0007669"/>
    <property type="project" value="UniProtKB-UniRule"/>
</dbReference>
<keyword evidence="20" id="KW-1185">Reference proteome</keyword>
<dbReference type="Proteomes" id="UP000005446">
    <property type="component" value="Unassembled WGS sequence"/>
</dbReference>
<feature type="transmembrane region" description="Helical" evidence="16 17">
    <location>
        <begin position="371"/>
        <end position="391"/>
    </location>
</feature>
<evidence type="ECO:0000256" key="18">
    <source>
        <dbReference type="SAM" id="MobiDB-lite"/>
    </source>
</evidence>
<comment type="catalytic activity">
    <reaction evidence="16 17">
        <text>a 1,2-diacyl-sn-glycero-3-phosphoethanolamine + S-adenosyl-L-methionine = a 1,2-diacyl-sn-glycero-3-phospho-N-methylethanolamine + S-adenosyl-L-homocysteine + H(+)</text>
        <dbReference type="Rhea" id="RHEA:11164"/>
        <dbReference type="ChEBI" id="CHEBI:15378"/>
        <dbReference type="ChEBI" id="CHEBI:57856"/>
        <dbReference type="ChEBI" id="CHEBI:59789"/>
        <dbReference type="ChEBI" id="CHEBI:64573"/>
        <dbReference type="ChEBI" id="CHEBI:64612"/>
        <dbReference type="EC" id="2.1.1.17"/>
    </reaction>
</comment>
<dbReference type="FunCoup" id="H0EIR7">
    <property type="interactions" value="32"/>
</dbReference>
<sequence length="1050" mass="118028">MEGLRERNTQQNAGKDVSSQNDQNTTSADLDTEKPQKTFGRTPDGTIFTVPQTHDMVSQLLDPRQPKNLSDVIVLAVLALHVFALYLLPSSLKRPSNHKRQIAWAKKWNLFENPSTGKNPRPWLYNLIKRELETKIPEDYKFEDAPIEYNTWLVFRRVVDLILMCDFVSYCLFAIACGGRPVGEGLGLSIARWVIGIILVVFNLWVKLDAHRVVKDYAWYWGDFFYLIDQELTFDGVFEMAPHPMYSVGYAGYYGISLMAASYNVLFISIIAHASQFAFLVYVENPHIEKTYNPPPPRKREEHPSPSDTQNGSSSSHTPREGVDDHDMSDLASRAHATPAKPIATHNMIGNIDLFRITDLTDEAWRQWKGMYHLSMTMCYASFVAAVWKLYSFPPDWGYGLVLLKHVIGTGLVALQIWTSVSIYESLGEFGWFFGDFFFDQAPKLTYSGIYRYLNNPERFIGLAGIWGAVFITWSKAVFFLALISHLMTLGFIQFVEKPHMQKLYGRALRSEAGLTKSIRRSLPPPLKKWQGSVDKVLGDTSNFVEEFLDAARPKFAAGVSMIVRDTTALFSQYPARLTLTRLAPDLAGFDPRDYSIVIQDTDSSALSINDRATGKEGQYGRLPQERTDEYKPLVFEYGAPIKVKWTAPVNHSNKDWVGLYMIADNASRDVTKVSSAGRWVATVPNEYESSPADQGILVYNQLVSGSGRKDGSKRDYVQGEMVFEGDKLWWTHGVFEFRYHHDGKHNVMAISLPFEVKISRFDEEDVDVDSNGLIRTAVQNALLPVVRNCFDRDPEIAPNTVDESFGSLVERDGKYAKRVVFAVHQMFGIEFAPGVVLADGNVKNLAWRICNAKQVLLSFLPYIQQICHTQQQRLKAQSKAQKSKVNTTFQARAPAPPEIETTESISTSSLIDVDTDSVHTVPSDFGTQSVQTDTQLERLQREAEAAEARAKEEAESAAKEVKDKTKTAKSKAKKEAGKFQENSDNPVFIGNAIAVVGLSAGLGFGAYRKYAAGELTWKVVGAWSGLVGLFAVGDFYLSQYLFKNKYPKK</sequence>
<evidence type="ECO:0000256" key="15">
    <source>
        <dbReference type="ARBA" id="ARBA00057332"/>
    </source>
</evidence>
<evidence type="ECO:0000256" key="16">
    <source>
        <dbReference type="HAMAP-Rule" id="MF_03217"/>
    </source>
</evidence>
<feature type="transmembrane region" description="Helical" evidence="16 17">
    <location>
        <begin position="161"/>
        <end position="179"/>
    </location>
</feature>
<feature type="transmembrane region" description="Helical" evidence="16 17">
    <location>
        <begin position="251"/>
        <end position="272"/>
    </location>
</feature>
<keyword evidence="12 16" id="KW-0472">Membrane</keyword>
<comment type="similarity">
    <text evidence="16 17">Belongs to the class VI-like SAM-binding methyltransferase superfamily. CHO2 family.</text>
</comment>
<keyword evidence="8 16" id="KW-0812">Transmembrane</keyword>
<keyword evidence="6 16" id="KW-0808">Transferase</keyword>
<keyword evidence="7 16" id="KW-0949">S-adenosyl-L-methionine</keyword>
<dbReference type="GO" id="GO:0004608">
    <property type="term" value="F:phosphatidylethanolamine N-methyltransferase activity"/>
    <property type="evidence" value="ECO:0007669"/>
    <property type="project" value="UniProtKB-UniRule"/>
</dbReference>
<evidence type="ECO:0000313" key="19">
    <source>
        <dbReference type="EMBL" id="EHL01548.1"/>
    </source>
</evidence>
<feature type="transmembrane region" description="Helical" evidence="16 17">
    <location>
        <begin position="1020"/>
        <end position="1043"/>
    </location>
</feature>
<dbReference type="FunFam" id="2.60.40.2840:FF:000006">
    <property type="entry name" value="Phosphatidylethanolamine N-methyltransferase"/>
    <property type="match status" value="1"/>
</dbReference>
<evidence type="ECO:0000313" key="20">
    <source>
        <dbReference type="Proteomes" id="UP000005446"/>
    </source>
</evidence>
<feature type="compositionally biased region" description="Polar residues" evidence="18">
    <location>
        <begin position="306"/>
        <end position="317"/>
    </location>
</feature>
<feature type="region of interest" description="Disordered" evidence="18">
    <location>
        <begin position="887"/>
        <end position="906"/>
    </location>
</feature>
<dbReference type="PANTHER" id="PTHR32138:SF0">
    <property type="entry name" value="PHOSPHATIDYLETHANOLAMINE N-METHYLTRANSFERASE"/>
    <property type="match status" value="1"/>
</dbReference>
<dbReference type="InterPro" id="IPR007318">
    <property type="entry name" value="Phopholipid_MeTrfase"/>
</dbReference>
<dbReference type="EC" id="2.1.1.17" evidence="16 17"/>
<evidence type="ECO:0000256" key="7">
    <source>
        <dbReference type="ARBA" id="ARBA00022691"/>
    </source>
</evidence>
<comment type="subcellular location">
    <subcellularLocation>
        <location evidence="1">Endomembrane system</location>
        <topology evidence="1">Multi-pass membrane protein</topology>
    </subcellularLocation>
    <subcellularLocation>
        <location evidence="16 17">Endoplasmic reticulum membrane</location>
        <topology evidence="16 17">Multi-pass membrane protein</topology>
    </subcellularLocation>
</comment>
<feature type="region of interest" description="Disordered" evidence="18">
    <location>
        <begin position="941"/>
        <end position="979"/>
    </location>
</feature>
<accession>H0EIR7</accession>
<keyword evidence="14 16" id="KW-1208">Phospholipid metabolism</keyword>
<dbReference type="UniPathway" id="UPA00753"/>
<evidence type="ECO:0000256" key="14">
    <source>
        <dbReference type="ARBA" id="ARBA00023264"/>
    </source>
</evidence>
<keyword evidence="4 16" id="KW-0444">Lipid biosynthesis</keyword>
<evidence type="ECO:0000256" key="2">
    <source>
        <dbReference type="ARBA" id="ARBA00004969"/>
    </source>
</evidence>
<keyword evidence="9 16" id="KW-0256">Endoplasmic reticulum</keyword>
<evidence type="ECO:0000256" key="11">
    <source>
        <dbReference type="ARBA" id="ARBA00023098"/>
    </source>
</evidence>
<dbReference type="GO" id="GO:0032259">
    <property type="term" value="P:methylation"/>
    <property type="evidence" value="ECO:0007669"/>
    <property type="project" value="UniProtKB-KW"/>
</dbReference>
<keyword evidence="5 16" id="KW-0489">Methyltransferase</keyword>
<evidence type="ECO:0000256" key="1">
    <source>
        <dbReference type="ARBA" id="ARBA00004127"/>
    </source>
</evidence>
<gene>
    <name evidence="19" type="ORF">M7I_2432</name>
</gene>
<feature type="transmembrane region" description="Helical" evidence="16 17">
    <location>
        <begin position="397"/>
        <end position="418"/>
    </location>
</feature>
<evidence type="ECO:0000256" key="12">
    <source>
        <dbReference type="ARBA" id="ARBA00023136"/>
    </source>
</evidence>
<keyword evidence="11 16" id="KW-0443">Lipid metabolism</keyword>
<name>H0EIR7_GLAL7</name>
<feature type="compositionally biased region" description="Basic and acidic residues" evidence="18">
    <location>
        <begin position="318"/>
        <end position="327"/>
    </location>
</feature>